<dbReference type="Pfam" id="PF00756">
    <property type="entry name" value="Esterase"/>
    <property type="match status" value="1"/>
</dbReference>
<evidence type="ECO:0000256" key="1">
    <source>
        <dbReference type="ARBA" id="ARBA00005622"/>
    </source>
</evidence>
<evidence type="ECO:0000313" key="3">
    <source>
        <dbReference type="EMBL" id="QOW44474.1"/>
    </source>
</evidence>
<dbReference type="InterPro" id="IPR052558">
    <property type="entry name" value="Siderophore_Hydrolase_D"/>
</dbReference>
<dbReference type="AlphaFoldDB" id="A0A7S6VTA5"/>
<dbReference type="InterPro" id="IPR000801">
    <property type="entry name" value="Esterase-like"/>
</dbReference>
<dbReference type="RefSeq" id="WP_180047810.1">
    <property type="nucleotide sequence ID" value="NZ_CP048659.1"/>
</dbReference>
<keyword evidence="2 3" id="KW-0378">Hydrolase</keyword>
<evidence type="ECO:0000313" key="4">
    <source>
        <dbReference type="Proteomes" id="UP000593966"/>
    </source>
</evidence>
<dbReference type="Proteomes" id="UP000593966">
    <property type="component" value="Chromosome"/>
</dbReference>
<organism evidence="3 4">
    <name type="scientific">Acinetobacter piscicola</name>
    <dbReference type="NCBI Taxonomy" id="2006115"/>
    <lineage>
        <taxon>Bacteria</taxon>
        <taxon>Pseudomonadati</taxon>
        <taxon>Pseudomonadota</taxon>
        <taxon>Gammaproteobacteria</taxon>
        <taxon>Moraxellales</taxon>
        <taxon>Moraxellaceae</taxon>
        <taxon>Acinetobacter</taxon>
    </lineage>
</organism>
<accession>A0A7S6VTA5</accession>
<dbReference type="EMBL" id="CP048659">
    <property type="protein sequence ID" value="QOW44474.1"/>
    <property type="molecule type" value="Genomic_DNA"/>
</dbReference>
<sequence>MSKSPNKIQIGHILLLFTLILTVNISLHAQPNLQPLGANIAEQGSKYYQFKIQKFQSVDQKRTYKVWLGIPKQSSQAQQAAIFMLDGNSVMARLNDDILKDLSQGDAPVLVAIGYDTNLPFETKARALDYTPADATGNIQPDPRNPERMTGGSAQFRELILKQIKSWVHQQVQLDAQRTVLWGHSYGGLFVLDSFMHSDSFSYYIAASPSLSWAEHRMLKSLQHVAGHQVENKKLWIMEGDIASEHGQQQSQNFDANLIENNRAVIRTLAAKKTQTQLLLYPNLSHGDVFQASLMEVLYNRLF</sequence>
<dbReference type="SUPFAM" id="SSF53474">
    <property type="entry name" value="alpha/beta-Hydrolases"/>
    <property type="match status" value="1"/>
</dbReference>
<keyword evidence="4" id="KW-1185">Reference proteome</keyword>
<dbReference type="GO" id="GO:0016788">
    <property type="term" value="F:hydrolase activity, acting on ester bonds"/>
    <property type="evidence" value="ECO:0007669"/>
    <property type="project" value="TreeGrafter"/>
</dbReference>
<proteinExistence type="inferred from homology"/>
<dbReference type="InterPro" id="IPR029058">
    <property type="entry name" value="AB_hydrolase_fold"/>
</dbReference>
<comment type="similarity">
    <text evidence="1">Belongs to the esterase D family.</text>
</comment>
<evidence type="ECO:0000256" key="2">
    <source>
        <dbReference type="ARBA" id="ARBA00022801"/>
    </source>
</evidence>
<protein>
    <submittedName>
        <fullName evidence="3">Alpha/beta hydrolase</fullName>
    </submittedName>
</protein>
<dbReference type="Gene3D" id="3.40.50.1820">
    <property type="entry name" value="alpha/beta hydrolase"/>
    <property type="match status" value="1"/>
</dbReference>
<dbReference type="PANTHER" id="PTHR40841">
    <property type="entry name" value="SIDEROPHORE TRIACETYLFUSARININE C ESTERASE"/>
    <property type="match status" value="1"/>
</dbReference>
<reference evidence="3 4" key="1">
    <citation type="submission" date="2020-02" db="EMBL/GenBank/DDBJ databases">
        <title>Tigecycline-resistant Acinetobacter species from pigs and migratory birds.</title>
        <authorList>
            <person name="Chen C."/>
            <person name="Sun J."/>
            <person name="Liao X.-P."/>
            <person name="Liu Y.-H."/>
        </authorList>
    </citation>
    <scope>NUCLEOTIDE SEQUENCE [LARGE SCALE GENOMIC DNA]</scope>
    <source>
        <strain evidence="3 4">YH12207_T</strain>
    </source>
</reference>
<gene>
    <name evidence="3" type="ORF">G0028_00290</name>
</gene>
<name>A0A7S6VTA5_9GAMM</name>
<dbReference type="PANTHER" id="PTHR40841:SF2">
    <property type="entry name" value="SIDEROPHORE-DEGRADING ESTERASE (EUROFUNG)"/>
    <property type="match status" value="1"/>
</dbReference>